<reference evidence="1 2" key="1">
    <citation type="journal article" date="2019" name="Int. J. Syst. Evol. Microbiol.">
        <title>The Global Catalogue of Microorganisms (GCM) 10K type strain sequencing project: providing services to taxonomists for standard genome sequencing and annotation.</title>
        <authorList>
            <consortium name="The Broad Institute Genomics Platform"/>
            <consortium name="The Broad Institute Genome Sequencing Center for Infectious Disease"/>
            <person name="Wu L."/>
            <person name="Ma J."/>
        </authorList>
    </citation>
    <scope>NUCLEOTIDE SEQUENCE [LARGE SCALE GENOMIC DNA]</scope>
    <source>
        <strain evidence="1 2">JCM 16242</strain>
    </source>
</reference>
<dbReference type="RefSeq" id="WP_343883374.1">
    <property type="nucleotide sequence ID" value="NZ_BAAAFO010000004.1"/>
</dbReference>
<gene>
    <name evidence="1" type="ORF">GCM10009126_27620</name>
</gene>
<proteinExistence type="predicted"/>
<accession>A0ABN0UT70</accession>
<evidence type="ECO:0000313" key="1">
    <source>
        <dbReference type="EMBL" id="GAA0260649.1"/>
    </source>
</evidence>
<sequence length="697" mass="72829">MPKLSEVAAQPQTLKLSQVQGQQAAPAQPDGGSAFDRFMIGVGHGMTRVGQAAEQLSRHIVPTSPQLDAFTGNESTPAFESRIADEEGLYQGGVGKTGAAKWGSFMGNLAATAPLGAMAVPARGATLGVAAIRGALAGGATAATSDPTQGGDDFAGQKALQFGLGAAAGGAIPVVGRGVMRAAENLVPANIVQRISNAFTNKANAQPFAQESEQLAQRTGIPFTPGQVSGAKMQTGLENLSRQSFFSADKAFEADKRTAEAAADYIRRTMDKLSPNEVSSEGVGQRVQDTVRNVVKSISDNRAATAARQYGAIDKALGGTPVVRYTNTANTINSILGEYADVPGQAAAGIRAQLQSMLDDIAKKPAYSISSAQKARSAYGRAASGSADIFKDVKTSEQARIAKRLYGAMTDDIESGAAALDGGVRFGPGLMTQADGSMIERGGIADMWRKANENYRNYSQLLDATEASPLRRLVGDKVDVGDFMTVNKLPPEKVISTLGGMAPSELKMVGNVMQRQAPNVWQDYKRLLVQNALDEAQSAPASMGANTLPLNAAKFVSAMGGGKPAKVAQLRALFTPKEYAQIDDAFNAMRRLGDKFGANYSGTAPASEMLNLLRGFGVKTAASVGSQVIGLRKMANVMLNADGRRAIVELSRLPPQSRQAASLAGYLAALATSNQSVNVGASGQIQENDRNDGAKGY</sequence>
<evidence type="ECO:0000313" key="2">
    <source>
        <dbReference type="Proteomes" id="UP001500657"/>
    </source>
</evidence>
<dbReference type="Proteomes" id="UP001500657">
    <property type="component" value="Unassembled WGS sequence"/>
</dbReference>
<keyword evidence="2" id="KW-1185">Reference proteome</keyword>
<comment type="caution">
    <text evidence="1">The sequence shown here is derived from an EMBL/GenBank/DDBJ whole genome shotgun (WGS) entry which is preliminary data.</text>
</comment>
<name>A0ABN0UT70_9GAMM</name>
<evidence type="ECO:0008006" key="3">
    <source>
        <dbReference type="Google" id="ProtNLM"/>
    </source>
</evidence>
<protein>
    <recommendedName>
        <fullName evidence="3">DNA transfer protein</fullName>
    </recommendedName>
</protein>
<dbReference type="EMBL" id="BAAAFO010000004">
    <property type="protein sequence ID" value="GAA0260649.1"/>
    <property type="molecule type" value="Genomic_DNA"/>
</dbReference>
<organism evidence="1 2">
    <name type="scientific">Rhodanobacter caeni</name>
    <dbReference type="NCBI Taxonomy" id="657654"/>
    <lineage>
        <taxon>Bacteria</taxon>
        <taxon>Pseudomonadati</taxon>
        <taxon>Pseudomonadota</taxon>
        <taxon>Gammaproteobacteria</taxon>
        <taxon>Lysobacterales</taxon>
        <taxon>Rhodanobacteraceae</taxon>
        <taxon>Rhodanobacter</taxon>
    </lineage>
</organism>